<feature type="domain" description="Methyltransferase" evidence="4">
    <location>
        <begin position="46"/>
        <end position="137"/>
    </location>
</feature>
<evidence type="ECO:0000256" key="1">
    <source>
        <dbReference type="ARBA" id="ARBA00022603"/>
    </source>
</evidence>
<protein>
    <submittedName>
        <fullName evidence="5">Class I SAM-dependent methyltransferase</fullName>
    </submittedName>
</protein>
<dbReference type="AlphaFoldDB" id="A0A4S4C1W9"/>
<dbReference type="PANTHER" id="PTHR43464:SF19">
    <property type="entry name" value="UBIQUINONE BIOSYNTHESIS O-METHYLTRANSFERASE, MITOCHONDRIAL"/>
    <property type="match status" value="1"/>
</dbReference>
<dbReference type="Pfam" id="PF13649">
    <property type="entry name" value="Methyltransf_25"/>
    <property type="match status" value="1"/>
</dbReference>
<evidence type="ECO:0000313" key="5">
    <source>
        <dbReference type="EMBL" id="THF81663.1"/>
    </source>
</evidence>
<keyword evidence="6" id="KW-1185">Reference proteome</keyword>
<dbReference type="PANTHER" id="PTHR43464">
    <property type="entry name" value="METHYLTRANSFERASE"/>
    <property type="match status" value="1"/>
</dbReference>
<dbReference type="EMBL" id="SSOB01000008">
    <property type="protein sequence ID" value="THF81663.1"/>
    <property type="molecule type" value="Genomic_DNA"/>
</dbReference>
<keyword evidence="1 5" id="KW-0489">Methyltransferase</keyword>
<gene>
    <name evidence="5" type="ORF">E6C55_08000</name>
</gene>
<dbReference type="RefSeq" id="WP_136369259.1">
    <property type="nucleotide sequence ID" value="NZ_SSOB01000008.1"/>
</dbReference>
<evidence type="ECO:0000256" key="3">
    <source>
        <dbReference type="ARBA" id="ARBA00022691"/>
    </source>
</evidence>
<evidence type="ECO:0000259" key="4">
    <source>
        <dbReference type="Pfam" id="PF13649"/>
    </source>
</evidence>
<dbReference type="Gene3D" id="3.40.50.150">
    <property type="entry name" value="Vaccinia Virus protein VP39"/>
    <property type="match status" value="1"/>
</dbReference>
<accession>A0A4S4C1W9</accession>
<dbReference type="SUPFAM" id="SSF53335">
    <property type="entry name" value="S-adenosyl-L-methionine-dependent methyltransferases"/>
    <property type="match status" value="1"/>
</dbReference>
<dbReference type="OrthoDB" id="9804312at2"/>
<dbReference type="CDD" id="cd02440">
    <property type="entry name" value="AdoMet_MTases"/>
    <property type="match status" value="1"/>
</dbReference>
<reference evidence="5 6" key="1">
    <citation type="submission" date="2019-04" db="EMBL/GenBank/DDBJ databases">
        <title>Cohnella sp. nov. isolated from preserved vegetables.</title>
        <authorList>
            <person name="Lin S.-Y."/>
            <person name="Hung M.-H."/>
            <person name="Young C.-C."/>
        </authorList>
    </citation>
    <scope>NUCLEOTIDE SEQUENCE [LARGE SCALE GENOMIC DNA]</scope>
    <source>
        <strain evidence="5 6">CC-MHH1044</strain>
    </source>
</reference>
<evidence type="ECO:0000313" key="6">
    <source>
        <dbReference type="Proteomes" id="UP000310636"/>
    </source>
</evidence>
<evidence type="ECO:0000256" key="2">
    <source>
        <dbReference type="ARBA" id="ARBA00022679"/>
    </source>
</evidence>
<dbReference type="Gene3D" id="2.20.130.10">
    <property type="entry name" value="CAC2371-like domains"/>
    <property type="match status" value="1"/>
</dbReference>
<keyword evidence="2 5" id="KW-0808">Transferase</keyword>
<organism evidence="5 6">
    <name type="scientific">Cohnella fermenti</name>
    <dbReference type="NCBI Taxonomy" id="2565925"/>
    <lineage>
        <taxon>Bacteria</taxon>
        <taxon>Bacillati</taxon>
        <taxon>Bacillota</taxon>
        <taxon>Bacilli</taxon>
        <taxon>Bacillales</taxon>
        <taxon>Paenibacillaceae</taxon>
        <taxon>Cohnella</taxon>
    </lineage>
</organism>
<dbReference type="InterPro" id="IPR029063">
    <property type="entry name" value="SAM-dependent_MTases_sf"/>
</dbReference>
<keyword evidence="3" id="KW-0949">S-adenosyl-L-methionine</keyword>
<dbReference type="InterPro" id="IPR041698">
    <property type="entry name" value="Methyltransf_25"/>
</dbReference>
<dbReference type="GO" id="GO:0008168">
    <property type="term" value="F:methyltransferase activity"/>
    <property type="evidence" value="ECO:0007669"/>
    <property type="project" value="UniProtKB-KW"/>
</dbReference>
<dbReference type="Proteomes" id="UP000310636">
    <property type="component" value="Unassembled WGS sequence"/>
</dbReference>
<sequence>MRLRTDTDNLLHTNPSLYLAFNGDNDESMAQFILKLLSDYKAGKAVLDVGCGTGREVAALRRAGYEAVGLDNSEEMLAWARTHHPGAEFVHGDQADFSLGRRFDALYCVGSTFLYNFTNEAVLASLRSFRRHLQPGGLLYLDMRNAAFFLTPEGQRWLSEELAEETTANGHTVSLRTRFSIDCAKQLLLRDYRWTVPGREPIAERLEHRLLFPQELALYLELTGFRPLQLFDEPAPHISRFERGLPLEFGGDMQGRRMQVIARAV</sequence>
<dbReference type="GO" id="GO:0032259">
    <property type="term" value="P:methylation"/>
    <property type="evidence" value="ECO:0007669"/>
    <property type="project" value="UniProtKB-KW"/>
</dbReference>
<proteinExistence type="predicted"/>
<name>A0A4S4C1W9_9BACL</name>
<comment type="caution">
    <text evidence="5">The sequence shown here is derived from an EMBL/GenBank/DDBJ whole genome shotgun (WGS) entry which is preliminary data.</text>
</comment>